<evidence type="ECO:0000256" key="2">
    <source>
        <dbReference type="SAM" id="Phobius"/>
    </source>
</evidence>
<dbReference type="Proteomes" id="UP000253509">
    <property type="component" value="Unassembled WGS sequence"/>
</dbReference>
<comment type="caution">
    <text evidence="3">The sequence shown here is derived from an EMBL/GenBank/DDBJ whole genome shotgun (WGS) entry which is preliminary data.</text>
</comment>
<dbReference type="RefSeq" id="WP_113903134.1">
    <property type="nucleotide sequence ID" value="NZ_QNSB01000002.1"/>
</dbReference>
<proteinExistence type="predicted"/>
<dbReference type="Gene3D" id="1.10.510.10">
    <property type="entry name" value="Transferase(Phosphotransferase) domain 1"/>
    <property type="match status" value="1"/>
</dbReference>
<dbReference type="AlphaFoldDB" id="A0A366IQ67"/>
<feature type="compositionally biased region" description="Low complexity" evidence="1">
    <location>
        <begin position="516"/>
        <end position="534"/>
    </location>
</feature>
<feature type="compositionally biased region" description="Acidic residues" evidence="1">
    <location>
        <begin position="679"/>
        <end position="689"/>
    </location>
</feature>
<evidence type="ECO:0008006" key="5">
    <source>
        <dbReference type="Google" id="ProtNLM"/>
    </source>
</evidence>
<feature type="compositionally biased region" description="Low complexity" evidence="1">
    <location>
        <begin position="579"/>
        <end position="619"/>
    </location>
</feature>
<protein>
    <recommendedName>
        <fullName evidence="5">Virulence factor MviN</fullName>
    </recommendedName>
</protein>
<feature type="compositionally biased region" description="Basic and acidic residues" evidence="1">
    <location>
        <begin position="777"/>
        <end position="786"/>
    </location>
</feature>
<dbReference type="EMBL" id="QNSB01000002">
    <property type="protein sequence ID" value="RBP73763.1"/>
    <property type="molecule type" value="Genomic_DNA"/>
</dbReference>
<keyword evidence="4" id="KW-1185">Reference proteome</keyword>
<keyword evidence="2" id="KW-0812">Transmembrane</keyword>
<gene>
    <name evidence="3" type="ORF">DFO65_102291</name>
</gene>
<evidence type="ECO:0000313" key="4">
    <source>
        <dbReference type="Proteomes" id="UP000253509"/>
    </source>
</evidence>
<feature type="region of interest" description="Disordered" evidence="1">
    <location>
        <begin position="662"/>
        <end position="725"/>
    </location>
</feature>
<feature type="transmembrane region" description="Helical" evidence="2">
    <location>
        <begin position="636"/>
        <end position="656"/>
    </location>
</feature>
<name>A0A366IQ67_9MICO</name>
<keyword evidence="2" id="KW-0472">Membrane</keyword>
<evidence type="ECO:0000313" key="3">
    <source>
        <dbReference type="EMBL" id="RBP73763.1"/>
    </source>
</evidence>
<reference evidence="3 4" key="1">
    <citation type="submission" date="2018-06" db="EMBL/GenBank/DDBJ databases">
        <title>Freshwater and sediment microbial communities from various areas in North America, analyzing microbe dynamics in response to fracking.</title>
        <authorList>
            <person name="Lamendella R."/>
        </authorList>
    </citation>
    <scope>NUCLEOTIDE SEQUENCE [LARGE SCALE GENOMIC DNA]</scope>
    <source>
        <strain evidence="3 4">3b_TX</strain>
    </source>
</reference>
<feature type="region of interest" description="Disordered" evidence="1">
    <location>
        <begin position="759"/>
        <end position="786"/>
    </location>
</feature>
<keyword evidence="2" id="KW-1133">Transmembrane helix</keyword>
<accession>A0A366IQ67</accession>
<feature type="region of interest" description="Disordered" evidence="1">
    <location>
        <begin position="483"/>
        <end position="558"/>
    </location>
</feature>
<sequence length="829" mass="86436">MITLIHIEPGMVVAGRYVVSTIDRPWIEEAPEAGAVCTALDAILDEPVLIHVADAEKSGDMLDAARRVSILGDHRIAPTLDVGQANGLDYVVVERIAAASLGEILPRTPLSVDTARALIGEIGTVLVAAARRGLFHMFLRPSTAGITSKGGVLVSGIGIDAALALGTGVLPAEDWTPTKASRQDALDLVRLFYAALTGHWPGDEAVGGIPPSGRENSRIARARSLNPELPPTVDDFVSGILTGADPGPGSVAEVLGYLAEWDPELLRYVTKAPVRENDSLFNRAPRSFEEATRLPAPGSGGIGSNATASEDQVKAALVRIGITRPGTRGLAAGVVGKTTGRYADRMQMREASSFPIGASQIDHAAKEWDEWEPEQTYSEYSEYADREYDDNMTTPIMERGGEDPTDPDTQALDIVSDDDEDNDTRVILDDEDDGSWFLGGMFETHEQQREHQLREYERERRIARAKEEEARRRVAALEAASAERRAEANASAPPKQVRRLSPGTVDDDATTQPMSTTAATDAATAPLPTQAPDAGPAGRGDPKGTGSVRKQGDDGRPTVAAAVGTAGATVAGATGAAAGAARTGGSAPAGAAGASGRVTGTSTSGGTAGAAAAGAPAGAAGSGTGPQGTDRRKRPLPWIILAVVLAAAVVIGFVVVNQNSQDEPATVVDSPAPTQPAEESTEDAAEEEPAVPPEIDTVSALDPEGDDSENDDSAADVMPGEKGSWRTDRYNSAEFGNLKSGVGLLVELKEETIVKEVEVKSSSSGGAFEIRSGSDPADAKKVGEGEFDKDGVTVELDEGVETDSLILWITELPQGEGGYRASISTVAVK</sequence>
<organism evidence="3 4">
    <name type="scientific">Brevibacterium celere</name>
    <dbReference type="NCBI Taxonomy" id="225845"/>
    <lineage>
        <taxon>Bacteria</taxon>
        <taxon>Bacillati</taxon>
        <taxon>Actinomycetota</taxon>
        <taxon>Actinomycetes</taxon>
        <taxon>Micrococcales</taxon>
        <taxon>Brevibacteriaceae</taxon>
        <taxon>Brevibacterium</taxon>
    </lineage>
</organism>
<evidence type="ECO:0000256" key="1">
    <source>
        <dbReference type="SAM" id="MobiDB-lite"/>
    </source>
</evidence>
<feature type="region of interest" description="Disordered" evidence="1">
    <location>
        <begin position="579"/>
        <end position="631"/>
    </location>
</feature>
<feature type="compositionally biased region" description="Acidic residues" evidence="1">
    <location>
        <begin position="703"/>
        <end position="714"/>
    </location>
</feature>